<dbReference type="Pfam" id="PF08327">
    <property type="entry name" value="AHSA1"/>
    <property type="match status" value="1"/>
</dbReference>
<evidence type="ECO:0000256" key="1">
    <source>
        <dbReference type="ARBA" id="ARBA00006817"/>
    </source>
</evidence>
<proteinExistence type="inferred from homology"/>
<dbReference type="STRING" id="683260.SAMN05421874_104194"/>
<dbReference type="AlphaFoldDB" id="A0A1G8XYG2"/>
<organism evidence="3 4">
    <name type="scientific">Nonomuraea maritima</name>
    <dbReference type="NCBI Taxonomy" id="683260"/>
    <lineage>
        <taxon>Bacteria</taxon>
        <taxon>Bacillati</taxon>
        <taxon>Actinomycetota</taxon>
        <taxon>Actinomycetes</taxon>
        <taxon>Streptosporangiales</taxon>
        <taxon>Streptosporangiaceae</taxon>
        <taxon>Nonomuraea</taxon>
    </lineage>
</organism>
<gene>
    <name evidence="3" type="ORF">SAMN05421874_104194</name>
</gene>
<comment type="similarity">
    <text evidence="1">Belongs to the AHA1 family.</text>
</comment>
<reference evidence="3 4" key="1">
    <citation type="submission" date="2016-10" db="EMBL/GenBank/DDBJ databases">
        <authorList>
            <person name="de Groot N.N."/>
        </authorList>
    </citation>
    <scope>NUCLEOTIDE SEQUENCE [LARGE SCALE GENOMIC DNA]</scope>
    <source>
        <strain evidence="3 4">CGMCC 4.5681</strain>
    </source>
</reference>
<dbReference type="SUPFAM" id="SSF55961">
    <property type="entry name" value="Bet v1-like"/>
    <property type="match status" value="1"/>
</dbReference>
<dbReference type="Proteomes" id="UP000198683">
    <property type="component" value="Unassembled WGS sequence"/>
</dbReference>
<evidence type="ECO:0000313" key="3">
    <source>
        <dbReference type="EMBL" id="SDJ95566.1"/>
    </source>
</evidence>
<name>A0A1G8XYG2_9ACTN</name>
<dbReference type="OrthoDB" id="5185819at2"/>
<feature type="domain" description="Activator of Hsp90 ATPase homologue 1/2-like C-terminal" evidence="2">
    <location>
        <begin position="22"/>
        <end position="153"/>
    </location>
</feature>
<dbReference type="EMBL" id="FNFB01000004">
    <property type="protein sequence ID" value="SDJ95566.1"/>
    <property type="molecule type" value="Genomic_DNA"/>
</dbReference>
<dbReference type="InterPro" id="IPR013538">
    <property type="entry name" value="ASHA1/2-like_C"/>
</dbReference>
<protein>
    <submittedName>
        <fullName evidence="3">Uncharacterized conserved protein YndB, AHSA1/START domain</fullName>
    </submittedName>
</protein>
<dbReference type="RefSeq" id="WP_090761903.1">
    <property type="nucleotide sequence ID" value="NZ_FNFB01000004.1"/>
</dbReference>
<evidence type="ECO:0000259" key="2">
    <source>
        <dbReference type="Pfam" id="PF08327"/>
    </source>
</evidence>
<dbReference type="Gene3D" id="3.30.530.20">
    <property type="match status" value="1"/>
</dbReference>
<dbReference type="InterPro" id="IPR023393">
    <property type="entry name" value="START-like_dom_sf"/>
</dbReference>
<accession>A0A1G8XYG2</accession>
<sequence>MAETAFVIEPGRQDIVMIRHFDAPPDVVFRVVTDPELVPRWWGPHVLATRVDRMEVRPGGRWRFVNIDAHGREYGFCGVYHDVVAPERFVRTWAFEGMPGEVALATVTLAAAGGGTRYTAQSVHQSVEARDAVVRGDAARGGTEAMDRLAVLLADRRPPCDAGIAE</sequence>
<keyword evidence="4" id="KW-1185">Reference proteome</keyword>
<evidence type="ECO:0000313" key="4">
    <source>
        <dbReference type="Proteomes" id="UP000198683"/>
    </source>
</evidence>